<keyword evidence="4 9" id="KW-0312">Gluconeogenesis</keyword>
<keyword evidence="7 9" id="KW-0413">Isomerase</keyword>
<dbReference type="EC" id="5.3.1.9" evidence="3 9"/>
<dbReference type="GO" id="GO:0048029">
    <property type="term" value="F:monosaccharide binding"/>
    <property type="evidence" value="ECO:0007669"/>
    <property type="project" value="TreeGrafter"/>
</dbReference>
<comment type="catalytic activity">
    <reaction evidence="8 9">
        <text>alpha-D-glucose 6-phosphate = beta-D-fructose 6-phosphate</text>
        <dbReference type="Rhea" id="RHEA:11816"/>
        <dbReference type="ChEBI" id="CHEBI:57634"/>
        <dbReference type="ChEBI" id="CHEBI:58225"/>
        <dbReference type="EC" id="5.3.1.9"/>
    </reaction>
</comment>
<evidence type="ECO:0000313" key="10">
    <source>
        <dbReference type="EMBL" id="CAA9236361.1"/>
    </source>
</evidence>
<evidence type="ECO:0000256" key="8">
    <source>
        <dbReference type="ARBA" id="ARBA00029321"/>
    </source>
</evidence>
<evidence type="ECO:0000256" key="6">
    <source>
        <dbReference type="ARBA" id="ARBA00023152"/>
    </source>
</evidence>
<dbReference type="SUPFAM" id="SSF53697">
    <property type="entry name" value="SIS domain"/>
    <property type="match status" value="1"/>
</dbReference>
<dbReference type="CDD" id="cd05015">
    <property type="entry name" value="SIS_PGI_1"/>
    <property type="match status" value="1"/>
</dbReference>
<evidence type="ECO:0000256" key="2">
    <source>
        <dbReference type="ARBA" id="ARBA00006604"/>
    </source>
</evidence>
<dbReference type="PANTHER" id="PTHR11469:SF1">
    <property type="entry name" value="GLUCOSE-6-PHOSPHATE ISOMERASE"/>
    <property type="match status" value="1"/>
</dbReference>
<evidence type="ECO:0000256" key="9">
    <source>
        <dbReference type="RuleBase" id="RU000612"/>
    </source>
</evidence>
<keyword evidence="6 9" id="KW-0324">Glycolysis</keyword>
<name>A0A6J4HX63_9ACTN</name>
<dbReference type="InterPro" id="IPR018189">
    <property type="entry name" value="Phosphoglucose_isomerase_CS"/>
</dbReference>
<evidence type="ECO:0000256" key="7">
    <source>
        <dbReference type="ARBA" id="ARBA00023235"/>
    </source>
</evidence>
<reference evidence="10" key="1">
    <citation type="submission" date="2020-02" db="EMBL/GenBank/DDBJ databases">
        <authorList>
            <person name="Meier V. D."/>
        </authorList>
    </citation>
    <scope>NUCLEOTIDE SEQUENCE</scope>
    <source>
        <strain evidence="10">AVDCRST_MAG52</strain>
    </source>
</reference>
<feature type="non-terminal residue" evidence="10">
    <location>
        <position position="329"/>
    </location>
</feature>
<comment type="similarity">
    <text evidence="2 9">Belongs to the GPI family.</text>
</comment>
<dbReference type="GO" id="GO:0006094">
    <property type="term" value="P:gluconeogenesis"/>
    <property type="evidence" value="ECO:0007669"/>
    <property type="project" value="UniProtKB-KW"/>
</dbReference>
<organism evidence="10">
    <name type="scientific">uncultured Blastococcus sp</name>
    <dbReference type="NCBI Taxonomy" id="217144"/>
    <lineage>
        <taxon>Bacteria</taxon>
        <taxon>Bacillati</taxon>
        <taxon>Actinomycetota</taxon>
        <taxon>Actinomycetes</taxon>
        <taxon>Geodermatophilales</taxon>
        <taxon>Geodermatophilaceae</taxon>
        <taxon>Blastococcus</taxon>
        <taxon>environmental samples</taxon>
    </lineage>
</organism>
<protein>
    <recommendedName>
        <fullName evidence="3 9">Glucose-6-phosphate isomerase</fullName>
        <ecNumber evidence="3 9">5.3.1.9</ecNumber>
    </recommendedName>
</protein>
<proteinExistence type="inferred from homology"/>
<dbReference type="InterPro" id="IPR035476">
    <property type="entry name" value="SIS_PGI_1"/>
</dbReference>
<dbReference type="UniPathway" id="UPA00109">
    <property type="reaction ID" value="UER00181"/>
</dbReference>
<gene>
    <name evidence="10" type="ORF">AVDCRST_MAG52-1375</name>
</gene>
<dbReference type="GO" id="GO:0051156">
    <property type="term" value="P:glucose 6-phosphate metabolic process"/>
    <property type="evidence" value="ECO:0007669"/>
    <property type="project" value="TreeGrafter"/>
</dbReference>
<evidence type="ECO:0000256" key="3">
    <source>
        <dbReference type="ARBA" id="ARBA00011952"/>
    </source>
</evidence>
<dbReference type="PRINTS" id="PR00662">
    <property type="entry name" value="G6PISOMERASE"/>
</dbReference>
<dbReference type="PROSITE" id="PS00765">
    <property type="entry name" value="P_GLUCOSE_ISOMERASE_1"/>
    <property type="match status" value="1"/>
</dbReference>
<evidence type="ECO:0000256" key="5">
    <source>
        <dbReference type="ARBA" id="ARBA00022490"/>
    </source>
</evidence>
<dbReference type="GO" id="GO:0097367">
    <property type="term" value="F:carbohydrate derivative binding"/>
    <property type="evidence" value="ECO:0007669"/>
    <property type="project" value="InterPro"/>
</dbReference>
<dbReference type="PANTHER" id="PTHR11469">
    <property type="entry name" value="GLUCOSE-6-PHOSPHATE ISOMERASE"/>
    <property type="match status" value="1"/>
</dbReference>
<sequence length="329" mass="35707">MQQNLHELPEWERLVEHSEQVRRSHLREAFAEDPGRADELTLQAEGLVLDLSKGLLTRRTLELLCDLARATGVPERIEQMMSGARINTTEDRAVLHVALRAERGTTLLLDGEDVVAPVHEVLDRMATFADAVRDGSWTGWTGARIATVVNIGIGGSDLGPAMAYDALRPFTSPALDVRFVSNVDGADLVDALTGADPATTLFIVCSKTFTTVETLTNARAARAWLLAGLGAEDAVGRHFVAVSTNLEEVARFGIDPANAFGFWDWVGGRYSLPSAIGLSVMVAIGPERFGELLAGYRSIDEHLRTAPLEENLPVLLGLVGLWYTDFFGA</sequence>
<accession>A0A6J4HX63</accession>
<dbReference type="FunFam" id="3.40.50.10490:FF:000018">
    <property type="entry name" value="Glucose-6-phosphate isomerase"/>
    <property type="match status" value="1"/>
</dbReference>
<comment type="pathway">
    <text evidence="1 9">Carbohydrate degradation; glycolysis; D-glyceraldehyde 3-phosphate and glycerone phosphate from D-glucose: step 2/4.</text>
</comment>
<keyword evidence="5" id="KW-0963">Cytoplasm</keyword>
<evidence type="ECO:0000256" key="1">
    <source>
        <dbReference type="ARBA" id="ARBA00004926"/>
    </source>
</evidence>
<dbReference type="Pfam" id="PF00342">
    <property type="entry name" value="PGI"/>
    <property type="match status" value="1"/>
</dbReference>
<dbReference type="AlphaFoldDB" id="A0A6J4HX63"/>
<dbReference type="PROSITE" id="PS51463">
    <property type="entry name" value="P_GLUCOSE_ISOMERASE_3"/>
    <property type="match status" value="1"/>
</dbReference>
<evidence type="ECO:0000256" key="4">
    <source>
        <dbReference type="ARBA" id="ARBA00022432"/>
    </source>
</evidence>
<dbReference type="GO" id="GO:0004347">
    <property type="term" value="F:glucose-6-phosphate isomerase activity"/>
    <property type="evidence" value="ECO:0007669"/>
    <property type="project" value="UniProtKB-EC"/>
</dbReference>
<dbReference type="GO" id="GO:0005829">
    <property type="term" value="C:cytosol"/>
    <property type="evidence" value="ECO:0007669"/>
    <property type="project" value="TreeGrafter"/>
</dbReference>
<dbReference type="Gene3D" id="3.40.50.10490">
    <property type="entry name" value="Glucose-6-phosphate isomerase like protein, domain 1"/>
    <property type="match status" value="3"/>
</dbReference>
<dbReference type="GO" id="GO:0006096">
    <property type="term" value="P:glycolytic process"/>
    <property type="evidence" value="ECO:0007669"/>
    <property type="project" value="UniProtKB-UniPathway"/>
</dbReference>
<dbReference type="EMBL" id="CADCTN010000090">
    <property type="protein sequence ID" value="CAA9236361.1"/>
    <property type="molecule type" value="Genomic_DNA"/>
</dbReference>
<dbReference type="InterPro" id="IPR001672">
    <property type="entry name" value="G6P_Isomerase"/>
</dbReference>
<dbReference type="InterPro" id="IPR046348">
    <property type="entry name" value="SIS_dom_sf"/>
</dbReference>